<evidence type="ECO:0000256" key="1">
    <source>
        <dbReference type="SAM" id="MobiDB-lite"/>
    </source>
</evidence>
<proteinExistence type="predicted"/>
<reference evidence="3" key="1">
    <citation type="submission" date="2017-08" db="EMBL/GenBank/DDBJ databases">
        <authorList>
            <person name="de Groot N.N."/>
        </authorList>
    </citation>
    <scope>NUCLEOTIDE SEQUENCE [LARGE SCALE GENOMIC DNA]</scope>
</reference>
<evidence type="ECO:0000313" key="3">
    <source>
        <dbReference type="Proteomes" id="UP000231419"/>
    </source>
</evidence>
<dbReference type="OrthoDB" id="11908at10239"/>
<dbReference type="EMBL" id="MF668286">
    <property type="protein sequence ID" value="ASZ74914.1"/>
    <property type="molecule type" value="Genomic_DNA"/>
</dbReference>
<sequence>MAIFSNLASLKTKQEAFDKRQADRDLPKATWFTIPKDGSALKIRFLQELDDQAENYDKKAGTFLGAVEHQAPGPKGFLSRALDTTETDPEGRDFAVEMLAKTGDNDWRARENFYINVAVERDGKVQPEIMSRNLHSTFVKTLVRKYERSGGKGITGRTFEIFKQGSGPQTQWILEDLNEDLDITGVEPWDLNTYAIREIPYDKQEEYYLKNYEPKKEESAGEGTLAVSGSKGSEDSGSGSTEFKW</sequence>
<name>A0A2D1ADJ5_9CAUD</name>
<protein>
    <submittedName>
        <fullName evidence="2">SsDNA binding protein</fullName>
    </submittedName>
</protein>
<accession>A0A2D1ADJ5</accession>
<evidence type="ECO:0000313" key="2">
    <source>
        <dbReference type="EMBL" id="ASZ74914.1"/>
    </source>
</evidence>
<feature type="compositionally biased region" description="Low complexity" evidence="1">
    <location>
        <begin position="228"/>
        <end position="245"/>
    </location>
</feature>
<feature type="region of interest" description="Disordered" evidence="1">
    <location>
        <begin position="213"/>
        <end position="245"/>
    </location>
</feature>
<organism evidence="2 3">
    <name type="scientific">Rhodococcus phage Trina</name>
    <dbReference type="NCBI Taxonomy" id="2027905"/>
    <lineage>
        <taxon>Viruses</taxon>
        <taxon>Duplodnaviria</taxon>
        <taxon>Heunggongvirae</taxon>
        <taxon>Uroviricota</taxon>
        <taxon>Caudoviricetes</taxon>
        <taxon>Trinavirus</taxon>
        <taxon>Trinavirus trina</taxon>
    </lineage>
</organism>
<keyword evidence="3" id="KW-1185">Reference proteome</keyword>
<gene>
    <name evidence="2" type="ORF">SEA_TRINA_100</name>
</gene>
<dbReference type="Proteomes" id="UP000231419">
    <property type="component" value="Segment"/>
</dbReference>